<dbReference type="SMART" id="SM00151">
    <property type="entry name" value="SWIB"/>
    <property type="match status" value="1"/>
</dbReference>
<dbReference type="SUPFAM" id="SSF47592">
    <property type="entry name" value="SWIB/MDM2 domain"/>
    <property type="match status" value="1"/>
</dbReference>
<dbReference type="InterPro" id="IPR019835">
    <property type="entry name" value="SWIB_domain"/>
</dbReference>
<name>A0A439D5H2_9PEZI</name>
<organism evidence="2 3">
    <name type="scientific">Xylaria grammica</name>
    <dbReference type="NCBI Taxonomy" id="363999"/>
    <lineage>
        <taxon>Eukaryota</taxon>
        <taxon>Fungi</taxon>
        <taxon>Dikarya</taxon>
        <taxon>Ascomycota</taxon>
        <taxon>Pezizomycotina</taxon>
        <taxon>Sordariomycetes</taxon>
        <taxon>Xylariomycetidae</taxon>
        <taxon>Xylariales</taxon>
        <taxon>Xylariaceae</taxon>
        <taxon>Xylaria</taxon>
    </lineage>
</organism>
<reference evidence="2 3" key="1">
    <citation type="submission" date="2018-12" db="EMBL/GenBank/DDBJ databases">
        <title>Draft genome sequence of Xylaria grammica IHI A82.</title>
        <authorList>
            <person name="Buettner E."/>
            <person name="Kellner H."/>
        </authorList>
    </citation>
    <scope>NUCLEOTIDE SEQUENCE [LARGE SCALE GENOMIC DNA]</scope>
    <source>
        <strain evidence="2 3">IHI A82</strain>
    </source>
</reference>
<dbReference type="CDD" id="cd10567">
    <property type="entry name" value="SWIB-MDM2_like"/>
    <property type="match status" value="1"/>
</dbReference>
<evidence type="ECO:0000313" key="2">
    <source>
        <dbReference type="EMBL" id="RWA09659.1"/>
    </source>
</evidence>
<dbReference type="EMBL" id="RYZI01000145">
    <property type="protein sequence ID" value="RWA09659.1"/>
    <property type="molecule type" value="Genomic_DNA"/>
</dbReference>
<dbReference type="InterPro" id="IPR003121">
    <property type="entry name" value="SWIB_MDM2_domain"/>
</dbReference>
<dbReference type="STRING" id="363999.A0A439D5H2"/>
<accession>A0A439D5H2</accession>
<dbReference type="PANTHER" id="PTHR13844">
    <property type="entry name" value="SWI/SNF-RELATED MATRIX-ASSOCIATED ACTIN-DEPENDENT REGULATOR OF CHROMATIN SUBFAMILY D"/>
    <property type="match status" value="1"/>
</dbReference>
<comment type="caution">
    <text evidence="2">The sequence shown here is derived from an EMBL/GenBank/DDBJ whole genome shotgun (WGS) entry which is preliminary data.</text>
</comment>
<sequence>MAWLSRRPLYATARIFHDYKSLALSLPVEKRQPFSKSAAHQKDTGFHRQYILSKPLADLTGVNELSRPQVVKAIWDHVKSHGLQDPADKRYIKCDDIMQKIFEVDRVHMFTMNKLLSGHLYRKEEDSVQDPKR</sequence>
<dbReference type="InterPro" id="IPR036885">
    <property type="entry name" value="SWIB_MDM2_dom_sf"/>
</dbReference>
<dbReference type="Pfam" id="PF02201">
    <property type="entry name" value="SWIB"/>
    <property type="match status" value="1"/>
</dbReference>
<dbReference type="Gene3D" id="1.10.245.10">
    <property type="entry name" value="SWIB/MDM2 domain"/>
    <property type="match status" value="1"/>
</dbReference>
<dbReference type="AlphaFoldDB" id="A0A439D5H2"/>
<dbReference type="PROSITE" id="PS51925">
    <property type="entry name" value="SWIB_MDM2"/>
    <property type="match status" value="1"/>
</dbReference>
<evidence type="ECO:0000259" key="1">
    <source>
        <dbReference type="PROSITE" id="PS51925"/>
    </source>
</evidence>
<evidence type="ECO:0000313" key="3">
    <source>
        <dbReference type="Proteomes" id="UP000286045"/>
    </source>
</evidence>
<protein>
    <recommendedName>
        <fullName evidence="1">DM2 domain-containing protein</fullName>
    </recommendedName>
</protein>
<dbReference type="Proteomes" id="UP000286045">
    <property type="component" value="Unassembled WGS sequence"/>
</dbReference>
<proteinExistence type="predicted"/>
<gene>
    <name evidence="2" type="ORF">EKO27_g5455</name>
</gene>
<feature type="domain" description="DM2" evidence="1">
    <location>
        <begin position="45"/>
        <end position="122"/>
    </location>
</feature>
<keyword evidence="3" id="KW-1185">Reference proteome</keyword>